<gene>
    <name evidence="2" type="ORF">B1756_05080</name>
</gene>
<evidence type="ECO:0008006" key="4">
    <source>
        <dbReference type="Google" id="ProtNLM"/>
    </source>
</evidence>
<reference evidence="3" key="1">
    <citation type="submission" date="2017-02" db="EMBL/GenBank/DDBJ databases">
        <title>Natronthermophilus aegyptiacus gen. nov.,sp. nov., an aerobic, extremely halophilic alkalithermophilic archaeon isolated from the athalassohaline Wadi An Natrun, Egypt.</title>
        <authorList>
            <person name="Zhao B."/>
        </authorList>
    </citation>
    <scope>NUCLEOTIDE SEQUENCE [LARGE SCALE GENOMIC DNA]</scope>
    <source>
        <strain evidence="3">JW/NM-HA 15</strain>
    </source>
</reference>
<dbReference type="KEGG" id="naj:B1756_05080"/>
<dbReference type="EMBL" id="CP019893">
    <property type="protein sequence ID" value="ARS91688.1"/>
    <property type="molecule type" value="Genomic_DNA"/>
</dbReference>
<name>A0A2Z2I384_9EURY</name>
<sequence length="213" mass="22095">MALVFAVHIAAGVIALGAGLGAILTRKGGRRHRLVGRCYALTMGVVVVTALPMAYWASNWFLLAIAVFSGYLVFGGYRARSRRAASTRPTTIDYTGHGTMIVVGTAMVIAGGWQTVTGPIGLAPALAAFGGIGAAFAVFTLVSTRGGPLARPPWIQSHIAFMGGAYIATVTAAVTVNLTSIPPLLRWLGPTALGVPLIGYAIRRYTPQFAPGA</sequence>
<evidence type="ECO:0000313" key="3">
    <source>
        <dbReference type="Proteomes" id="UP000250088"/>
    </source>
</evidence>
<protein>
    <recommendedName>
        <fullName evidence="4">DUF2306 domain-containing protein</fullName>
    </recommendedName>
</protein>
<keyword evidence="1" id="KW-0812">Transmembrane</keyword>
<proteinExistence type="predicted"/>
<accession>A0A2Z2I384</accession>
<keyword evidence="1" id="KW-0472">Membrane</keyword>
<feature type="transmembrane region" description="Helical" evidence="1">
    <location>
        <begin position="98"/>
        <end position="116"/>
    </location>
</feature>
<evidence type="ECO:0000313" key="2">
    <source>
        <dbReference type="EMBL" id="ARS91688.1"/>
    </source>
</evidence>
<feature type="transmembrane region" description="Helical" evidence="1">
    <location>
        <begin position="154"/>
        <end position="178"/>
    </location>
</feature>
<keyword evidence="3" id="KW-1185">Reference proteome</keyword>
<keyword evidence="1" id="KW-1133">Transmembrane helix</keyword>
<feature type="transmembrane region" description="Helical" evidence="1">
    <location>
        <begin position="36"/>
        <end position="54"/>
    </location>
</feature>
<evidence type="ECO:0000256" key="1">
    <source>
        <dbReference type="SAM" id="Phobius"/>
    </source>
</evidence>
<dbReference type="AlphaFoldDB" id="A0A2Z2I384"/>
<feature type="transmembrane region" description="Helical" evidence="1">
    <location>
        <begin position="60"/>
        <end position="77"/>
    </location>
</feature>
<feature type="transmembrane region" description="Helical" evidence="1">
    <location>
        <begin position="6"/>
        <end position="24"/>
    </location>
</feature>
<dbReference type="Proteomes" id="UP000250088">
    <property type="component" value="Chromosome"/>
</dbReference>
<feature type="transmembrane region" description="Helical" evidence="1">
    <location>
        <begin position="122"/>
        <end position="142"/>
    </location>
</feature>
<organism evidence="2 3">
    <name type="scientific">Natrarchaeobaculum aegyptiacum</name>
    <dbReference type="NCBI Taxonomy" id="745377"/>
    <lineage>
        <taxon>Archaea</taxon>
        <taxon>Methanobacteriati</taxon>
        <taxon>Methanobacteriota</taxon>
        <taxon>Stenosarchaea group</taxon>
        <taxon>Halobacteria</taxon>
        <taxon>Halobacteriales</taxon>
        <taxon>Natrialbaceae</taxon>
        <taxon>Natrarchaeobaculum</taxon>
    </lineage>
</organism>